<accession>A0ABU9MU23</accession>
<comment type="caution">
    <text evidence="6">The sequence shown here is derived from an EMBL/GenBank/DDBJ whole genome shotgun (WGS) entry which is preliminary data.</text>
</comment>
<dbReference type="GO" id="GO:0016787">
    <property type="term" value="F:hydrolase activity"/>
    <property type="evidence" value="ECO:0007669"/>
    <property type="project" value="UniProtKB-KW"/>
</dbReference>
<dbReference type="PANTHER" id="PTHR42776:SF13">
    <property type="entry name" value="DIPEPTIDYL-PEPTIDASE 5"/>
    <property type="match status" value="1"/>
</dbReference>
<dbReference type="InterPro" id="IPR001375">
    <property type="entry name" value="Peptidase_S9_cat"/>
</dbReference>
<dbReference type="InterPro" id="IPR011042">
    <property type="entry name" value="6-blade_b-propeller_TolB-like"/>
</dbReference>
<evidence type="ECO:0000256" key="2">
    <source>
        <dbReference type="ARBA" id="ARBA00022801"/>
    </source>
</evidence>
<feature type="signal peptide" evidence="4">
    <location>
        <begin position="1"/>
        <end position="27"/>
    </location>
</feature>
<keyword evidence="7" id="KW-1185">Reference proteome</keyword>
<evidence type="ECO:0000313" key="6">
    <source>
        <dbReference type="EMBL" id="MEM0514346.1"/>
    </source>
</evidence>
<dbReference type="EMBL" id="JBCGCU010000002">
    <property type="protein sequence ID" value="MEM0514346.1"/>
    <property type="molecule type" value="Genomic_DNA"/>
</dbReference>
<dbReference type="SUPFAM" id="SSF53474">
    <property type="entry name" value="alpha/beta-Hydrolases"/>
    <property type="match status" value="1"/>
</dbReference>
<keyword evidence="2 6" id="KW-0378">Hydrolase</keyword>
<reference evidence="6 7" key="1">
    <citation type="submission" date="2024-03" db="EMBL/GenBank/DDBJ databases">
        <title>Pseudoalteromonas qingdaonensis sp. nov., isolated from the intestines of marine benthic organisms.</title>
        <authorList>
            <person name="Lin X."/>
            <person name="Fang S."/>
            <person name="Hu X."/>
        </authorList>
    </citation>
    <scope>NUCLEOTIDE SEQUENCE [LARGE SCALE GENOMIC DNA]</scope>
    <source>
        <strain evidence="6 7">YIC-827</strain>
    </source>
</reference>
<keyword evidence="3" id="KW-0645">Protease</keyword>
<dbReference type="EC" id="3.4.-.-" evidence="6"/>
<dbReference type="Gene3D" id="2.120.10.30">
    <property type="entry name" value="TolB, C-terminal domain"/>
    <property type="match status" value="3"/>
</dbReference>
<evidence type="ECO:0000256" key="4">
    <source>
        <dbReference type="SAM" id="SignalP"/>
    </source>
</evidence>
<organism evidence="6 7">
    <name type="scientific">Pseudoalteromonas qingdaonensis</name>
    <dbReference type="NCBI Taxonomy" id="3131913"/>
    <lineage>
        <taxon>Bacteria</taxon>
        <taxon>Pseudomonadati</taxon>
        <taxon>Pseudomonadota</taxon>
        <taxon>Gammaproteobacteria</taxon>
        <taxon>Alteromonadales</taxon>
        <taxon>Pseudoalteromonadaceae</taxon>
        <taxon>Pseudoalteromonas</taxon>
    </lineage>
</organism>
<dbReference type="Pfam" id="PF07676">
    <property type="entry name" value="PD40"/>
    <property type="match status" value="2"/>
</dbReference>
<gene>
    <name evidence="6" type="ORF">WCN91_02650</name>
</gene>
<keyword evidence="1 4" id="KW-0732">Signal</keyword>
<dbReference type="RefSeq" id="WP_342676015.1">
    <property type="nucleotide sequence ID" value="NZ_JBCGCU010000002.1"/>
</dbReference>
<feature type="domain" description="Peptidase S9 prolyl oligopeptidase catalytic" evidence="5">
    <location>
        <begin position="479"/>
        <end position="686"/>
    </location>
</feature>
<dbReference type="PANTHER" id="PTHR42776">
    <property type="entry name" value="SERINE PEPTIDASE S9 FAMILY MEMBER"/>
    <property type="match status" value="1"/>
</dbReference>
<dbReference type="Gene3D" id="3.40.50.1820">
    <property type="entry name" value="alpha/beta hydrolase"/>
    <property type="match status" value="1"/>
</dbReference>
<protein>
    <submittedName>
        <fullName evidence="6">S9 family peptidase</fullName>
        <ecNumber evidence="6">3.4.-.-</ecNumber>
    </submittedName>
</protein>
<name>A0ABU9MU23_9GAMM</name>
<evidence type="ECO:0000256" key="1">
    <source>
        <dbReference type="ARBA" id="ARBA00022729"/>
    </source>
</evidence>
<dbReference type="Proteomes" id="UP001447008">
    <property type="component" value="Unassembled WGS sequence"/>
</dbReference>
<evidence type="ECO:0000259" key="5">
    <source>
        <dbReference type="Pfam" id="PF00326"/>
    </source>
</evidence>
<dbReference type="SUPFAM" id="SSF82171">
    <property type="entry name" value="DPP6 N-terminal domain-like"/>
    <property type="match status" value="1"/>
</dbReference>
<dbReference type="InterPro" id="IPR029058">
    <property type="entry name" value="AB_hydrolase_fold"/>
</dbReference>
<sequence>MITTTRIAAALALSGLSLSGFSQSAQADVLTVDKLNSLNKIHSVALSPDGHTLVYAIKTPEGSELYAQALNAAGAMTQAQSQQVKQLTYSAGTESDVSFSADGKGIYFLSPRSGSQQLWYLPLAGGEAKPVTQFPLDIEGYRLSADNRSLVVTFDVYPECDTLACSVDKDKQQQSVAHNAQVYDSLMVRHWDHWNDDKVRHLFVASMGKEIIKDAKDLTPQWQTDVPAKPFSGMEEVAISPDGQKVVFSAKVKAKDNAWSTNFDLFEVAIEGGAVRNLTEENKAWDSSPQFSSDGRYLAYKAMSKPGFEADKFTLQLIDLRTGERQPMAQQWDRSVDSFSFGPNGRAIYATAKDLGQTSLFEISTAFGDVRSLFSDGYVGDVQVQGQQIIFSRHALNSPKDLYRINRDGAGLSQLTQVNKANLETLQLGETEQFTFTGANDEQVYGYLVKPALFDPQQRYPLAFLVHGGPQGSFGNMFHSRWNAQLWAAQGYGVVMIDFHGSVGYGQEFTNSISRDWGGKPLEDLQKGLAYVKSNYKWLDTDNGCALGASYGGYMMNWIAGNWPTGFNCLVNHAGLFDMPSFHQSTEELWFAEHEMGGPFWAKDADYKRYNPANFVENWQTPMLVTQGLKDYRVPYAQSLGAFTTLQRKGIDSRLVVYPDENHWIRNPDNLKHWYEQVFAWMTKYTQ</sequence>
<evidence type="ECO:0000256" key="3">
    <source>
        <dbReference type="ARBA" id="ARBA00022825"/>
    </source>
</evidence>
<proteinExistence type="predicted"/>
<dbReference type="InterPro" id="IPR011659">
    <property type="entry name" value="WD40"/>
</dbReference>
<keyword evidence="3" id="KW-0720">Serine protease</keyword>
<feature type="chain" id="PRO_5047339215" evidence="4">
    <location>
        <begin position="28"/>
        <end position="687"/>
    </location>
</feature>
<dbReference type="Pfam" id="PF00326">
    <property type="entry name" value="Peptidase_S9"/>
    <property type="match status" value="1"/>
</dbReference>
<evidence type="ECO:0000313" key="7">
    <source>
        <dbReference type="Proteomes" id="UP001447008"/>
    </source>
</evidence>